<evidence type="ECO:0000256" key="5">
    <source>
        <dbReference type="ARBA" id="ARBA00022768"/>
    </source>
</evidence>
<dbReference type="FunFam" id="2.40.50.140:FF:000004">
    <property type="entry name" value="Elongation factor P"/>
    <property type="match status" value="1"/>
</dbReference>
<dbReference type="FunFam" id="2.30.30.30:FF:000003">
    <property type="entry name" value="Elongation factor P"/>
    <property type="match status" value="1"/>
</dbReference>
<evidence type="ECO:0000256" key="7">
    <source>
        <dbReference type="ARBA" id="ARBA00022917"/>
    </source>
</evidence>
<feature type="transmembrane region" description="Helical" evidence="9">
    <location>
        <begin position="50"/>
        <end position="67"/>
    </location>
</feature>
<dbReference type="PANTHER" id="PTHR30053:SF12">
    <property type="entry name" value="ELONGATION FACTOR P (EF-P) FAMILY PROTEIN"/>
    <property type="match status" value="1"/>
</dbReference>
<dbReference type="GO" id="GO:0043043">
    <property type="term" value="P:peptide biosynthetic process"/>
    <property type="evidence" value="ECO:0007669"/>
    <property type="project" value="InterPro"/>
</dbReference>
<dbReference type="AlphaFoldDB" id="A0AAD6QJU4"/>
<evidence type="ECO:0000256" key="9">
    <source>
        <dbReference type="SAM" id="Phobius"/>
    </source>
</evidence>
<organism evidence="12 13">
    <name type="scientific">Populus alba x Populus x berolinensis</name>
    <dbReference type="NCBI Taxonomy" id="444605"/>
    <lineage>
        <taxon>Eukaryota</taxon>
        <taxon>Viridiplantae</taxon>
        <taxon>Streptophyta</taxon>
        <taxon>Embryophyta</taxon>
        <taxon>Tracheophyta</taxon>
        <taxon>Spermatophyta</taxon>
        <taxon>Magnoliopsida</taxon>
        <taxon>eudicotyledons</taxon>
        <taxon>Gunneridae</taxon>
        <taxon>Pentapetalae</taxon>
        <taxon>rosids</taxon>
        <taxon>fabids</taxon>
        <taxon>Malpighiales</taxon>
        <taxon>Salicaceae</taxon>
        <taxon>Saliceae</taxon>
        <taxon>Populus</taxon>
    </lineage>
</organism>
<dbReference type="InterPro" id="IPR008991">
    <property type="entry name" value="Translation_prot_SH3-like_sf"/>
</dbReference>
<dbReference type="CDD" id="cd04470">
    <property type="entry name" value="S1_EF-P_repeat_1"/>
    <property type="match status" value="1"/>
</dbReference>
<feature type="region of interest" description="Disordered" evidence="8">
    <location>
        <begin position="464"/>
        <end position="537"/>
    </location>
</feature>
<evidence type="ECO:0000313" key="13">
    <source>
        <dbReference type="Proteomes" id="UP001164929"/>
    </source>
</evidence>
<evidence type="ECO:0000256" key="6">
    <source>
        <dbReference type="ARBA" id="ARBA00022884"/>
    </source>
</evidence>
<keyword evidence="9" id="KW-0472">Membrane</keyword>
<dbReference type="SMART" id="SM01185">
    <property type="entry name" value="EFP"/>
    <property type="match status" value="1"/>
</dbReference>
<dbReference type="InterPro" id="IPR015365">
    <property type="entry name" value="Elong-fact-P_C"/>
</dbReference>
<dbReference type="NCBIfam" id="TIGR00038">
    <property type="entry name" value="efp"/>
    <property type="match status" value="1"/>
</dbReference>
<feature type="transmembrane region" description="Helical" evidence="9">
    <location>
        <begin position="6"/>
        <end position="29"/>
    </location>
</feature>
<dbReference type="CDD" id="cd05794">
    <property type="entry name" value="S1_EF-P_repeat_2"/>
    <property type="match status" value="1"/>
</dbReference>
<reference evidence="12" key="1">
    <citation type="journal article" date="2023" name="Mol. Ecol. Resour.">
        <title>Chromosome-level genome assembly of a triploid poplar Populus alba 'Berolinensis'.</title>
        <authorList>
            <person name="Chen S."/>
            <person name="Yu Y."/>
            <person name="Wang X."/>
            <person name="Wang S."/>
            <person name="Zhang T."/>
            <person name="Zhou Y."/>
            <person name="He R."/>
            <person name="Meng N."/>
            <person name="Wang Y."/>
            <person name="Liu W."/>
            <person name="Liu Z."/>
            <person name="Liu J."/>
            <person name="Guo Q."/>
            <person name="Huang H."/>
            <person name="Sederoff R.R."/>
            <person name="Wang G."/>
            <person name="Qu G."/>
            <person name="Chen S."/>
        </authorList>
    </citation>
    <scope>NUCLEOTIDE SEQUENCE</scope>
    <source>
        <strain evidence="12">SC-2020</strain>
    </source>
</reference>
<keyword evidence="5" id="KW-0251">Elongation factor</keyword>
<dbReference type="PROSITE" id="PS01275">
    <property type="entry name" value="EFP"/>
    <property type="match status" value="1"/>
</dbReference>
<dbReference type="InterPro" id="IPR006027">
    <property type="entry name" value="NusB_RsmB_TIM44"/>
</dbReference>
<comment type="subcellular location">
    <subcellularLocation>
        <location evidence="1">Cytoplasm</location>
    </subcellularLocation>
</comment>
<keyword evidence="13" id="KW-1185">Reference proteome</keyword>
<dbReference type="Pfam" id="PF01029">
    <property type="entry name" value="NusB"/>
    <property type="match status" value="1"/>
</dbReference>
<dbReference type="Proteomes" id="UP001164929">
    <property type="component" value="Chromosome 6"/>
</dbReference>
<evidence type="ECO:0000256" key="3">
    <source>
        <dbReference type="ARBA" id="ARBA00009479"/>
    </source>
</evidence>
<keyword evidence="4" id="KW-0963">Cytoplasm</keyword>
<dbReference type="Pfam" id="PF01132">
    <property type="entry name" value="EFP"/>
    <property type="match status" value="1"/>
</dbReference>
<dbReference type="SUPFAM" id="SSF48013">
    <property type="entry name" value="NusB-like"/>
    <property type="match status" value="1"/>
</dbReference>
<comment type="pathway">
    <text evidence="2">Protein biosynthesis; polypeptide chain elongation.</text>
</comment>
<dbReference type="EMBL" id="JAQIZT010000006">
    <property type="protein sequence ID" value="KAJ6991751.1"/>
    <property type="molecule type" value="Genomic_DNA"/>
</dbReference>
<dbReference type="SMART" id="SM00841">
    <property type="entry name" value="Elong-fact-P_C"/>
    <property type="match status" value="1"/>
</dbReference>
<dbReference type="GO" id="GO:0003723">
    <property type="term" value="F:RNA binding"/>
    <property type="evidence" value="ECO:0007669"/>
    <property type="project" value="UniProtKB-KW"/>
</dbReference>
<gene>
    <name evidence="12" type="ORF">NC653_015171</name>
</gene>
<evidence type="ECO:0000256" key="4">
    <source>
        <dbReference type="ARBA" id="ARBA00022490"/>
    </source>
</evidence>
<dbReference type="HAMAP" id="MF_00141">
    <property type="entry name" value="EF_P"/>
    <property type="match status" value="1"/>
</dbReference>
<evidence type="ECO:0000259" key="10">
    <source>
        <dbReference type="SMART" id="SM00841"/>
    </source>
</evidence>
<dbReference type="Pfam" id="PF09285">
    <property type="entry name" value="Elong-fact-P_C"/>
    <property type="match status" value="1"/>
</dbReference>
<dbReference type="InterPro" id="IPR012340">
    <property type="entry name" value="NA-bd_OB-fold"/>
</dbReference>
<feature type="domain" description="Translation elongation factor P/YeiP central" evidence="11">
    <location>
        <begin position="176"/>
        <end position="230"/>
    </location>
</feature>
<dbReference type="Gene3D" id="2.40.50.140">
    <property type="entry name" value="Nucleic acid-binding proteins"/>
    <property type="match status" value="2"/>
</dbReference>
<dbReference type="NCBIfam" id="NF001810">
    <property type="entry name" value="PRK00529.1"/>
    <property type="match status" value="1"/>
</dbReference>
<accession>A0AAD6QJU4</accession>
<dbReference type="PANTHER" id="PTHR30053">
    <property type="entry name" value="ELONGATION FACTOR P"/>
    <property type="match status" value="1"/>
</dbReference>
<dbReference type="InterPro" id="IPR035926">
    <property type="entry name" value="NusB-like_sf"/>
</dbReference>
<dbReference type="SUPFAM" id="SSF50249">
    <property type="entry name" value="Nucleic acid-binding proteins"/>
    <property type="match status" value="2"/>
</dbReference>
<dbReference type="InterPro" id="IPR013185">
    <property type="entry name" value="Transl_elong_KOW-like"/>
</dbReference>
<comment type="similarity">
    <text evidence="3">Belongs to the elongation factor P family.</text>
</comment>
<sequence length="537" mass="57207">MAYLALIAVYVVAAITALAGFWLTAVLFVGHDYDATGVVMTAVRKVAGRGPILIAGGVALGLLGNLASNHLPPAPASDMVAPAHPLDLCDLNDGLFGLCGAGQLGDRATVASTADFKNGLVLVIDGQLWQITEFQHVKPGKGPAFVRTKLKNVLSGKVVDKTYNAGVKVDTATVDRRDATYLYRDGSDFVFMDSQDYEQHPLPESLVGDAARFLLEGLPVQVAFHNGAPLYLELPVSVELVVTHTEPGLQGDRSSAGTKPATVETGAELQVPLFINTGDKLKVDSRDAEARGLSPVEVADVRIALAETNPDVKALHPYTVAVAHGVRDQFAHIDDLISTHLQGWTLDRLPAVDRAILRVAVWELLYADDVPEPVAVDEAVQLAKELSGPPPRLCEEPPQRLRPPHRRPPNRRHDPPGTPRLRRLLSGCDRGAGCGDLCGVWVDHRCLGARDLRAGRGGLAVSLDRASDRRPPHQHGAVGGQAAAAAIAGDGRDHGAHSGGGALAQRRRRSAGATVGVASAASRRQRRNRPLTEHRRS</sequence>
<dbReference type="SUPFAM" id="SSF50104">
    <property type="entry name" value="Translation proteins SH3-like domain"/>
    <property type="match status" value="1"/>
</dbReference>
<dbReference type="InterPro" id="IPR014722">
    <property type="entry name" value="Rib_uL2_dom2"/>
</dbReference>
<feature type="region of interest" description="Disordered" evidence="8">
    <location>
        <begin position="387"/>
        <end position="420"/>
    </location>
</feature>
<feature type="compositionally biased region" description="Low complexity" evidence="8">
    <location>
        <begin position="474"/>
        <end position="489"/>
    </location>
</feature>
<dbReference type="InterPro" id="IPR013852">
    <property type="entry name" value="Transl_elong_P/YeiP_CS"/>
</dbReference>
<dbReference type="Pfam" id="PF08207">
    <property type="entry name" value="EFP_N"/>
    <property type="match status" value="1"/>
</dbReference>
<protein>
    <recommendedName>
        <fullName evidence="14">Elongation factor P</fullName>
    </recommendedName>
</protein>
<feature type="compositionally biased region" description="Low complexity" evidence="8">
    <location>
        <begin position="511"/>
        <end position="522"/>
    </location>
</feature>
<name>A0AAD6QJU4_9ROSI</name>
<dbReference type="FunFam" id="2.40.50.140:FF:000009">
    <property type="entry name" value="Elongation factor P"/>
    <property type="match status" value="1"/>
</dbReference>
<dbReference type="InterPro" id="IPR001059">
    <property type="entry name" value="Transl_elong_P/YeiP_cen"/>
</dbReference>
<keyword evidence="9" id="KW-1133">Transmembrane helix</keyword>
<feature type="domain" description="Elongation factor P C-terminal" evidence="10">
    <location>
        <begin position="238"/>
        <end position="291"/>
    </location>
</feature>
<evidence type="ECO:0000256" key="8">
    <source>
        <dbReference type="SAM" id="MobiDB-lite"/>
    </source>
</evidence>
<keyword evidence="6" id="KW-0694">RNA-binding</keyword>
<dbReference type="Gene3D" id="2.30.30.30">
    <property type="match status" value="1"/>
</dbReference>
<dbReference type="InterPro" id="IPR011768">
    <property type="entry name" value="Transl_elongation_fac_P"/>
</dbReference>
<dbReference type="Gene3D" id="1.10.940.10">
    <property type="entry name" value="NusB-like"/>
    <property type="match status" value="1"/>
</dbReference>
<dbReference type="InterPro" id="IPR020599">
    <property type="entry name" value="Transl_elong_fac_P/YeiP"/>
</dbReference>
<keyword evidence="7" id="KW-0648">Protein biosynthesis</keyword>
<evidence type="ECO:0008006" key="14">
    <source>
        <dbReference type="Google" id="ProtNLM"/>
    </source>
</evidence>
<dbReference type="GO" id="GO:0003746">
    <property type="term" value="F:translation elongation factor activity"/>
    <property type="evidence" value="ECO:0007669"/>
    <property type="project" value="UniProtKB-KW"/>
</dbReference>
<evidence type="ECO:0000256" key="2">
    <source>
        <dbReference type="ARBA" id="ARBA00004815"/>
    </source>
</evidence>
<evidence type="ECO:0000313" key="12">
    <source>
        <dbReference type="EMBL" id="KAJ6991751.1"/>
    </source>
</evidence>
<comment type="caution">
    <text evidence="12">The sequence shown here is derived from an EMBL/GenBank/DDBJ whole genome shotgun (WGS) entry which is preliminary data.</text>
</comment>
<evidence type="ECO:0000259" key="11">
    <source>
        <dbReference type="SMART" id="SM01185"/>
    </source>
</evidence>
<keyword evidence="9" id="KW-0812">Transmembrane</keyword>
<dbReference type="GO" id="GO:0005829">
    <property type="term" value="C:cytosol"/>
    <property type="evidence" value="ECO:0007669"/>
    <property type="project" value="UniProtKB-ARBA"/>
</dbReference>
<dbReference type="GO" id="GO:0006355">
    <property type="term" value="P:regulation of DNA-templated transcription"/>
    <property type="evidence" value="ECO:0007669"/>
    <property type="project" value="InterPro"/>
</dbReference>
<evidence type="ECO:0000256" key="1">
    <source>
        <dbReference type="ARBA" id="ARBA00004496"/>
    </source>
</evidence>
<proteinExistence type="inferred from homology"/>